<dbReference type="GO" id="GO:0016787">
    <property type="term" value="F:hydrolase activity"/>
    <property type="evidence" value="ECO:0007669"/>
    <property type="project" value="UniProtKB-KW"/>
</dbReference>
<dbReference type="GO" id="GO:0016020">
    <property type="term" value="C:membrane"/>
    <property type="evidence" value="ECO:0007669"/>
    <property type="project" value="UniProtKB-SubCell"/>
</dbReference>
<accession>A0A6G9Y512</accession>
<keyword evidence="12" id="KW-0966">Cell projection</keyword>
<evidence type="ECO:0000256" key="9">
    <source>
        <dbReference type="ARBA" id="ARBA00022946"/>
    </source>
</evidence>
<organism evidence="25 26">
    <name type="scientific">Nocardia arthritidis</name>
    <dbReference type="NCBI Taxonomy" id="228602"/>
    <lineage>
        <taxon>Bacteria</taxon>
        <taxon>Bacillati</taxon>
        <taxon>Actinomycetota</taxon>
        <taxon>Actinomycetes</taxon>
        <taxon>Mycobacteriales</taxon>
        <taxon>Nocardiaceae</taxon>
        <taxon>Nocardia</taxon>
    </lineage>
</organism>
<dbReference type="AlphaFoldDB" id="A0A6G9Y512"/>
<evidence type="ECO:0000256" key="12">
    <source>
        <dbReference type="ARBA" id="ARBA00023273"/>
    </source>
</evidence>
<dbReference type="InterPro" id="IPR029069">
    <property type="entry name" value="HotDog_dom_sf"/>
</dbReference>
<dbReference type="EMBL" id="CP046172">
    <property type="protein sequence ID" value="QIS08281.1"/>
    <property type="molecule type" value="Genomic_DNA"/>
</dbReference>
<dbReference type="GO" id="GO:0006631">
    <property type="term" value="P:fatty acid metabolic process"/>
    <property type="evidence" value="ECO:0007669"/>
    <property type="project" value="UniProtKB-KW"/>
</dbReference>
<evidence type="ECO:0000256" key="6">
    <source>
        <dbReference type="ARBA" id="ARBA00022703"/>
    </source>
</evidence>
<evidence type="ECO:0000256" key="19">
    <source>
        <dbReference type="ARBA" id="ARBA00047588"/>
    </source>
</evidence>
<evidence type="ECO:0000256" key="21">
    <source>
        <dbReference type="ARBA" id="ARBA00047969"/>
    </source>
</evidence>
<dbReference type="RefSeq" id="WP_167471554.1">
    <property type="nucleotide sequence ID" value="NZ_CP046172.1"/>
</dbReference>
<gene>
    <name evidence="25" type="ORF">F5544_01795</name>
</gene>
<evidence type="ECO:0000256" key="20">
    <source>
        <dbReference type="ARBA" id="ARBA00047734"/>
    </source>
</evidence>
<evidence type="ECO:0000259" key="24">
    <source>
        <dbReference type="Pfam" id="PF03061"/>
    </source>
</evidence>
<comment type="subcellular location">
    <subcellularLocation>
        <location evidence="3">Cell projection</location>
        <location evidence="3">Ruffle membrane</location>
    </subcellularLocation>
    <subcellularLocation>
        <location evidence="2">Cytoplasm</location>
    </subcellularLocation>
    <subcellularLocation>
        <location evidence="1">Membrane</location>
        <topology evidence="1">Peripheral membrane protein</topology>
    </subcellularLocation>
</comment>
<dbReference type="EC" id="3.1.2.2" evidence="16"/>
<keyword evidence="4" id="KW-1003">Cell membrane</keyword>
<dbReference type="Pfam" id="PF03061">
    <property type="entry name" value="4HBT"/>
    <property type="match status" value="1"/>
</dbReference>
<evidence type="ECO:0000256" key="13">
    <source>
        <dbReference type="ARBA" id="ARBA00035852"/>
    </source>
</evidence>
<comment type="catalytic activity">
    <reaction evidence="13">
        <text>(5Z,8Z,11Z,14Z)-eicosatetraenoyl-CoA + H2O = (5Z,8Z,11Z,14Z)-eicosatetraenoate + CoA + H(+)</text>
        <dbReference type="Rhea" id="RHEA:40151"/>
        <dbReference type="ChEBI" id="CHEBI:15377"/>
        <dbReference type="ChEBI" id="CHEBI:15378"/>
        <dbReference type="ChEBI" id="CHEBI:32395"/>
        <dbReference type="ChEBI" id="CHEBI:57287"/>
        <dbReference type="ChEBI" id="CHEBI:57368"/>
    </reaction>
    <physiologicalReaction direction="left-to-right" evidence="13">
        <dbReference type="Rhea" id="RHEA:40152"/>
    </physiologicalReaction>
</comment>
<dbReference type="InterPro" id="IPR006683">
    <property type="entry name" value="Thioestr_dom"/>
</dbReference>
<dbReference type="PANTHER" id="PTHR12418">
    <property type="entry name" value="ACYL-COENZYME A THIOESTERASE THEM4"/>
    <property type="match status" value="1"/>
</dbReference>
<evidence type="ECO:0000256" key="16">
    <source>
        <dbReference type="ARBA" id="ARBA00038848"/>
    </source>
</evidence>
<dbReference type="Gene3D" id="3.10.129.10">
    <property type="entry name" value="Hotdog Thioesterase"/>
    <property type="match status" value="1"/>
</dbReference>
<evidence type="ECO:0000256" key="14">
    <source>
        <dbReference type="ARBA" id="ARBA00037002"/>
    </source>
</evidence>
<dbReference type="InterPro" id="IPR052365">
    <property type="entry name" value="THEM4/THEM5_acyl-CoA_thioest"/>
</dbReference>
<dbReference type="GO" id="GO:0005737">
    <property type="term" value="C:cytoplasm"/>
    <property type="evidence" value="ECO:0007669"/>
    <property type="project" value="UniProtKB-SubCell"/>
</dbReference>
<comment type="catalytic activity">
    <reaction evidence="20">
        <text>hexadecanoyl-CoA + H2O = hexadecanoate + CoA + H(+)</text>
        <dbReference type="Rhea" id="RHEA:16645"/>
        <dbReference type="ChEBI" id="CHEBI:7896"/>
        <dbReference type="ChEBI" id="CHEBI:15377"/>
        <dbReference type="ChEBI" id="CHEBI:15378"/>
        <dbReference type="ChEBI" id="CHEBI:57287"/>
        <dbReference type="ChEBI" id="CHEBI:57379"/>
        <dbReference type="EC" id="3.1.2.2"/>
    </reaction>
    <physiologicalReaction direction="left-to-right" evidence="20">
        <dbReference type="Rhea" id="RHEA:16646"/>
    </physiologicalReaction>
</comment>
<proteinExistence type="inferred from homology"/>
<evidence type="ECO:0000256" key="18">
    <source>
        <dbReference type="ARBA" id="ARBA00043210"/>
    </source>
</evidence>
<evidence type="ECO:0000256" key="22">
    <source>
        <dbReference type="ARBA" id="ARBA00048074"/>
    </source>
</evidence>
<dbReference type="CDD" id="cd03443">
    <property type="entry name" value="PaaI_thioesterase"/>
    <property type="match status" value="1"/>
</dbReference>
<keyword evidence="5" id="KW-0963">Cytoplasm</keyword>
<keyword evidence="26" id="KW-1185">Reference proteome</keyword>
<name>A0A6G9Y512_9NOCA</name>
<dbReference type="Proteomes" id="UP000503540">
    <property type="component" value="Chromosome"/>
</dbReference>
<dbReference type="SUPFAM" id="SSF54637">
    <property type="entry name" value="Thioesterase/thiol ester dehydrase-isomerase"/>
    <property type="match status" value="1"/>
</dbReference>
<evidence type="ECO:0000256" key="5">
    <source>
        <dbReference type="ARBA" id="ARBA00022490"/>
    </source>
</evidence>
<keyword evidence="7" id="KW-0378">Hydrolase</keyword>
<sequence length="167" mass="17436">MADLGRVALALNSPMPDGPLPTHADDCFGCGTRNPAAVGIALRLSENRIVGELSLDERHQGAPGLAHGGVIAAVLDEACGSVPTSMCVPAVTAKLEVNYAAPAPLHRPLTVSAILDRRAGERKLHIYGWLELDGKLIAEADALFVVVSPDHFFAHGAKAGDIPFFGV</sequence>
<evidence type="ECO:0000256" key="3">
    <source>
        <dbReference type="ARBA" id="ARBA00004632"/>
    </source>
</evidence>
<comment type="similarity">
    <text evidence="15">Belongs to the THEM4/THEM5 thioesterase family.</text>
</comment>
<comment type="catalytic activity">
    <reaction evidence="19">
        <text>octanoyl-CoA + H2O = octanoate + CoA + H(+)</text>
        <dbReference type="Rhea" id="RHEA:30143"/>
        <dbReference type="ChEBI" id="CHEBI:15377"/>
        <dbReference type="ChEBI" id="CHEBI:15378"/>
        <dbReference type="ChEBI" id="CHEBI:25646"/>
        <dbReference type="ChEBI" id="CHEBI:57287"/>
        <dbReference type="ChEBI" id="CHEBI:57386"/>
    </reaction>
    <physiologicalReaction direction="left-to-right" evidence="19">
        <dbReference type="Rhea" id="RHEA:30144"/>
    </physiologicalReaction>
</comment>
<feature type="domain" description="Thioesterase" evidence="24">
    <location>
        <begin position="64"/>
        <end position="117"/>
    </location>
</feature>
<evidence type="ECO:0000256" key="10">
    <source>
        <dbReference type="ARBA" id="ARBA00023098"/>
    </source>
</evidence>
<evidence type="ECO:0000256" key="11">
    <source>
        <dbReference type="ARBA" id="ARBA00023136"/>
    </source>
</evidence>
<keyword evidence="10" id="KW-0443">Lipid metabolism</keyword>
<comment type="catalytic activity">
    <reaction evidence="21">
        <text>decanoyl-CoA + H2O = decanoate + CoA + H(+)</text>
        <dbReference type="Rhea" id="RHEA:40059"/>
        <dbReference type="ChEBI" id="CHEBI:15377"/>
        <dbReference type="ChEBI" id="CHEBI:15378"/>
        <dbReference type="ChEBI" id="CHEBI:27689"/>
        <dbReference type="ChEBI" id="CHEBI:57287"/>
        <dbReference type="ChEBI" id="CHEBI:61430"/>
    </reaction>
    <physiologicalReaction direction="left-to-right" evidence="21">
        <dbReference type="Rhea" id="RHEA:40060"/>
    </physiologicalReaction>
</comment>
<evidence type="ECO:0000313" key="26">
    <source>
        <dbReference type="Proteomes" id="UP000503540"/>
    </source>
</evidence>
<evidence type="ECO:0000256" key="7">
    <source>
        <dbReference type="ARBA" id="ARBA00022801"/>
    </source>
</evidence>
<reference evidence="25 26" key="1">
    <citation type="journal article" date="2019" name="ACS Chem. Biol.">
        <title>Identification and Mobilization of a Cryptic Antibiotic Biosynthesis Gene Locus from a Human-Pathogenic Nocardia Isolate.</title>
        <authorList>
            <person name="Herisse M."/>
            <person name="Ishida K."/>
            <person name="Porter J.L."/>
            <person name="Howden B."/>
            <person name="Hertweck C."/>
            <person name="Stinear T.P."/>
            <person name="Pidot S.J."/>
        </authorList>
    </citation>
    <scope>NUCLEOTIDE SEQUENCE [LARGE SCALE GENOMIC DNA]</scope>
    <source>
        <strain evidence="25 26">AUSMDU00012717</strain>
    </source>
</reference>
<keyword evidence="6" id="KW-0053">Apoptosis</keyword>
<keyword evidence="8" id="KW-0276">Fatty acid metabolism</keyword>
<dbReference type="KEGG" id="nah:F5544_01795"/>
<evidence type="ECO:0000256" key="2">
    <source>
        <dbReference type="ARBA" id="ARBA00004496"/>
    </source>
</evidence>
<keyword evidence="11" id="KW-0472">Membrane</keyword>
<evidence type="ECO:0000313" key="25">
    <source>
        <dbReference type="EMBL" id="QIS08281.1"/>
    </source>
</evidence>
<comment type="catalytic activity">
    <reaction evidence="23">
        <text>tetradecanoyl-CoA + H2O = tetradecanoate + CoA + H(+)</text>
        <dbReference type="Rhea" id="RHEA:40119"/>
        <dbReference type="ChEBI" id="CHEBI:15377"/>
        <dbReference type="ChEBI" id="CHEBI:15378"/>
        <dbReference type="ChEBI" id="CHEBI:30807"/>
        <dbReference type="ChEBI" id="CHEBI:57287"/>
        <dbReference type="ChEBI" id="CHEBI:57385"/>
    </reaction>
    <physiologicalReaction direction="left-to-right" evidence="23">
        <dbReference type="Rhea" id="RHEA:40120"/>
    </physiologicalReaction>
</comment>
<comment type="catalytic activity">
    <reaction evidence="14">
        <text>(9Z)-octadecenoyl-CoA + H2O = (9Z)-octadecenoate + CoA + H(+)</text>
        <dbReference type="Rhea" id="RHEA:40139"/>
        <dbReference type="ChEBI" id="CHEBI:15377"/>
        <dbReference type="ChEBI" id="CHEBI:15378"/>
        <dbReference type="ChEBI" id="CHEBI:30823"/>
        <dbReference type="ChEBI" id="CHEBI:57287"/>
        <dbReference type="ChEBI" id="CHEBI:57387"/>
    </reaction>
    <physiologicalReaction direction="left-to-right" evidence="14">
        <dbReference type="Rhea" id="RHEA:40140"/>
    </physiologicalReaction>
</comment>
<protein>
    <recommendedName>
        <fullName evidence="17">Acyl-coenzyme A thioesterase THEM4</fullName>
        <ecNumber evidence="16">3.1.2.2</ecNumber>
    </recommendedName>
    <alternativeName>
        <fullName evidence="18">Thioesterase superfamily member 4</fullName>
    </alternativeName>
</protein>
<keyword evidence="9" id="KW-0809">Transit peptide</keyword>
<evidence type="ECO:0000256" key="23">
    <source>
        <dbReference type="ARBA" id="ARBA00048180"/>
    </source>
</evidence>
<comment type="catalytic activity">
    <reaction evidence="22">
        <text>dodecanoyl-CoA + H2O = dodecanoate + CoA + H(+)</text>
        <dbReference type="Rhea" id="RHEA:30135"/>
        <dbReference type="ChEBI" id="CHEBI:15377"/>
        <dbReference type="ChEBI" id="CHEBI:15378"/>
        <dbReference type="ChEBI" id="CHEBI:18262"/>
        <dbReference type="ChEBI" id="CHEBI:57287"/>
        <dbReference type="ChEBI" id="CHEBI:57375"/>
    </reaction>
    <physiologicalReaction direction="left-to-right" evidence="22">
        <dbReference type="Rhea" id="RHEA:30136"/>
    </physiologicalReaction>
</comment>
<evidence type="ECO:0000256" key="17">
    <source>
        <dbReference type="ARBA" id="ARBA00040123"/>
    </source>
</evidence>
<evidence type="ECO:0000256" key="8">
    <source>
        <dbReference type="ARBA" id="ARBA00022832"/>
    </source>
</evidence>
<evidence type="ECO:0000256" key="4">
    <source>
        <dbReference type="ARBA" id="ARBA00022475"/>
    </source>
</evidence>
<dbReference type="PANTHER" id="PTHR12418:SF19">
    <property type="entry name" value="ACYL-COENZYME A THIOESTERASE THEM4"/>
    <property type="match status" value="1"/>
</dbReference>
<evidence type="ECO:0000256" key="1">
    <source>
        <dbReference type="ARBA" id="ARBA00004170"/>
    </source>
</evidence>
<evidence type="ECO:0000256" key="15">
    <source>
        <dbReference type="ARBA" id="ARBA00038456"/>
    </source>
</evidence>